<dbReference type="EMBL" id="FRBM01000002">
    <property type="protein sequence ID" value="SHL11416.1"/>
    <property type="molecule type" value="Genomic_DNA"/>
</dbReference>
<dbReference type="PANTHER" id="PTHR39337">
    <property type="entry name" value="BLR5642 PROTEIN"/>
    <property type="match status" value="1"/>
</dbReference>
<proteinExistence type="predicted"/>
<dbReference type="RefSeq" id="WP_394333772.1">
    <property type="nucleotide sequence ID" value="NZ_FRBM01000002.1"/>
</dbReference>
<dbReference type="STRING" id="1423959.SAMN05444407_102289"/>
<evidence type="ECO:0000313" key="2">
    <source>
        <dbReference type="Proteomes" id="UP000184069"/>
    </source>
</evidence>
<evidence type="ECO:0000313" key="1">
    <source>
        <dbReference type="EMBL" id="SHL11416.1"/>
    </source>
</evidence>
<dbReference type="PANTHER" id="PTHR39337:SF1">
    <property type="entry name" value="BLR5642 PROTEIN"/>
    <property type="match status" value="1"/>
</dbReference>
<dbReference type="InterPro" id="IPR007438">
    <property type="entry name" value="DUF488"/>
</dbReference>
<name>A0A1M6XZR2_9FLAO</name>
<organism evidence="1 2">
    <name type="scientific">Chryseobacterium contaminans</name>
    <dbReference type="NCBI Taxonomy" id="1423959"/>
    <lineage>
        <taxon>Bacteria</taxon>
        <taxon>Pseudomonadati</taxon>
        <taxon>Bacteroidota</taxon>
        <taxon>Flavobacteriia</taxon>
        <taxon>Flavobacteriales</taxon>
        <taxon>Weeksellaceae</taxon>
        <taxon>Chryseobacterium group</taxon>
        <taxon>Chryseobacterium</taxon>
    </lineage>
</organism>
<dbReference type="PIRSF" id="PIRSF024492">
    <property type="entry name" value="UCP024492"/>
    <property type="match status" value="1"/>
</dbReference>
<dbReference type="Pfam" id="PF04343">
    <property type="entry name" value="DUF488"/>
    <property type="match status" value="1"/>
</dbReference>
<dbReference type="AlphaFoldDB" id="A0A1M6XZR2"/>
<protein>
    <recommendedName>
        <fullName evidence="3">Fe-S cluster assembly protein HesB</fullName>
    </recommendedName>
</protein>
<evidence type="ECO:0008006" key="3">
    <source>
        <dbReference type="Google" id="ProtNLM"/>
    </source>
</evidence>
<gene>
    <name evidence="1" type="ORF">SAMN05444407_102289</name>
</gene>
<dbReference type="InterPro" id="IPR014519">
    <property type="entry name" value="UCP024492"/>
</dbReference>
<reference evidence="1 2" key="1">
    <citation type="submission" date="2016-11" db="EMBL/GenBank/DDBJ databases">
        <authorList>
            <person name="Jaros S."/>
            <person name="Januszkiewicz K."/>
            <person name="Wedrychowicz H."/>
        </authorList>
    </citation>
    <scope>NUCLEOTIDE SEQUENCE [LARGE SCALE GENOMIC DNA]</scope>
    <source>
        <strain evidence="1 2">DSM 27621</strain>
    </source>
</reference>
<accession>A0A1M6XZR2</accession>
<sequence length="181" mass="21108">MEPLKRPIIYTIGHSTHSLEEFMEMLKSFNIEVLADVRRFAGSKRYPWFSKDNLGKVLPEHGIEYIHFETLGGRRKVQPNSVNSRWRNESFRGYADYMQTEEFTKAIEKLETIARLKTTAFMCSEAVWWSCHRSMISDYLKAKGWDVEHIMNVGKADEHPYTAPARVSNGKVFYSDVSLFD</sequence>
<dbReference type="Proteomes" id="UP000184069">
    <property type="component" value="Unassembled WGS sequence"/>
</dbReference>